<proteinExistence type="predicted"/>
<keyword evidence="3" id="KW-0378">Hydrolase</keyword>
<feature type="domain" description="Beta-lactamase-related" evidence="2">
    <location>
        <begin position="51"/>
        <end position="316"/>
    </location>
</feature>
<dbReference type="InterPro" id="IPR001466">
    <property type="entry name" value="Beta-lactam-related"/>
</dbReference>
<gene>
    <name evidence="3" type="ORF">EOT10_32820</name>
</gene>
<dbReference type="SUPFAM" id="SSF56601">
    <property type="entry name" value="beta-lactamase/transpeptidase-like"/>
    <property type="match status" value="1"/>
</dbReference>
<feature type="signal peptide" evidence="1">
    <location>
        <begin position="1"/>
        <end position="25"/>
    </location>
</feature>
<dbReference type="Gene3D" id="3.40.710.10">
    <property type="entry name" value="DD-peptidase/beta-lactamase superfamily"/>
    <property type="match status" value="1"/>
</dbReference>
<dbReference type="Proteomes" id="UP000283128">
    <property type="component" value="Unassembled WGS sequence"/>
</dbReference>
<dbReference type="PANTHER" id="PTHR46825">
    <property type="entry name" value="D-ALANYL-D-ALANINE-CARBOXYPEPTIDASE/ENDOPEPTIDASE AMPH"/>
    <property type="match status" value="1"/>
</dbReference>
<dbReference type="OrthoDB" id="5177574at2"/>
<protein>
    <submittedName>
        <fullName evidence="3">Class A beta-lactamase-related serine hydrolase</fullName>
    </submittedName>
</protein>
<dbReference type="PANTHER" id="PTHR46825:SF7">
    <property type="entry name" value="D-ALANYL-D-ALANINE CARBOXYPEPTIDASE"/>
    <property type="match status" value="1"/>
</dbReference>
<dbReference type="Pfam" id="PF00144">
    <property type="entry name" value="Beta-lactamase"/>
    <property type="match status" value="1"/>
</dbReference>
<accession>A0A437P6K0</accession>
<name>A0A437P6K0_9ACTN</name>
<feature type="chain" id="PRO_5039444278" evidence="1">
    <location>
        <begin position="26"/>
        <end position="360"/>
    </location>
</feature>
<reference evidence="3 4" key="1">
    <citation type="submission" date="2019-01" db="EMBL/GenBank/DDBJ databases">
        <title>Genome sequences of Streptomyces and Rhizobium isolates collected from root and soil.</title>
        <authorList>
            <person name="Chhettri S."/>
            <person name="Sevigny J.L."/>
            <person name="Sen A."/>
            <person name="Ennis N."/>
            <person name="Tisa L."/>
        </authorList>
    </citation>
    <scope>NUCLEOTIDE SEQUENCE [LARGE SCALE GENOMIC DNA]</scope>
    <source>
        <strain evidence="3 4">San01</strain>
    </source>
</reference>
<evidence type="ECO:0000256" key="1">
    <source>
        <dbReference type="SAM" id="SignalP"/>
    </source>
</evidence>
<evidence type="ECO:0000313" key="4">
    <source>
        <dbReference type="Proteomes" id="UP000283128"/>
    </source>
</evidence>
<comment type="caution">
    <text evidence="3">The sequence shown here is derived from an EMBL/GenBank/DDBJ whole genome shotgun (WGS) entry which is preliminary data.</text>
</comment>
<dbReference type="AlphaFoldDB" id="A0A437P6K0"/>
<dbReference type="InterPro" id="IPR012338">
    <property type="entry name" value="Beta-lactam/transpept-like"/>
</dbReference>
<keyword evidence="1" id="KW-0732">Signal</keyword>
<dbReference type="EMBL" id="RZYA01000022">
    <property type="protein sequence ID" value="RVU17889.1"/>
    <property type="molecule type" value="Genomic_DNA"/>
</dbReference>
<sequence length="360" mass="38103">MPVRRTLLAIPLAVALFCMFSGTSASLTASSAPSPPSARPEPSTDATLPLLVTEGKAPAAALLAREGARTRFARTGPTVRRSDHFRAGSITKTFIATVVLQLAAEHRLRLSDTVDQHLPGLLGRPSVSLRSLLTHTSGLPDFTTRTHGTTAVSALAAVRLAQAMPSTAPGHWSYSNTNYVVLGMVVAQVTGHSYATEARRRIIEPLGLTGTSFPGSRPTLPTPHGRAYDATGRDVTTLDPRVAGAAGELVTTLTDLNLFYTALLSGHLLPPAPLRTMLNTRTAQGHYGMGLYPTRLSCGTTVWGHDGRIAGSYVRTAATRSGTHVLTFRTNTDTITHAATLERRILTTEFCPPPPSSSGA</sequence>
<evidence type="ECO:0000313" key="3">
    <source>
        <dbReference type="EMBL" id="RVU17889.1"/>
    </source>
</evidence>
<organism evidence="3 4">
    <name type="scientific">Streptomyces antnestii</name>
    <dbReference type="NCBI Taxonomy" id="2494256"/>
    <lineage>
        <taxon>Bacteria</taxon>
        <taxon>Bacillati</taxon>
        <taxon>Actinomycetota</taxon>
        <taxon>Actinomycetes</taxon>
        <taxon>Kitasatosporales</taxon>
        <taxon>Streptomycetaceae</taxon>
        <taxon>Streptomyces</taxon>
    </lineage>
</organism>
<dbReference type="RefSeq" id="WP_127832038.1">
    <property type="nucleotide sequence ID" value="NZ_RZYA01000022.1"/>
</dbReference>
<keyword evidence="4" id="KW-1185">Reference proteome</keyword>
<dbReference type="InterPro" id="IPR050491">
    <property type="entry name" value="AmpC-like"/>
</dbReference>
<dbReference type="GO" id="GO:0016787">
    <property type="term" value="F:hydrolase activity"/>
    <property type="evidence" value="ECO:0007669"/>
    <property type="project" value="UniProtKB-KW"/>
</dbReference>
<evidence type="ECO:0000259" key="2">
    <source>
        <dbReference type="Pfam" id="PF00144"/>
    </source>
</evidence>